<feature type="domain" description="Resolvase/invertase-type recombinase catalytic" evidence="2">
    <location>
        <begin position="3"/>
        <end position="152"/>
    </location>
</feature>
<dbReference type="Proteomes" id="UP000070452">
    <property type="component" value="Unassembled WGS sequence"/>
</dbReference>
<keyword evidence="1" id="KW-0175">Coiled coil</keyword>
<evidence type="ECO:0000259" key="3">
    <source>
        <dbReference type="PROSITE" id="PS51737"/>
    </source>
</evidence>
<feature type="domain" description="Recombinase" evidence="3">
    <location>
        <begin position="160"/>
        <end position="254"/>
    </location>
</feature>
<evidence type="ECO:0000313" key="4">
    <source>
        <dbReference type="EMBL" id="KAB7578193.1"/>
    </source>
</evidence>
<dbReference type="Gene3D" id="3.90.1750.20">
    <property type="entry name" value="Putative Large Serine Recombinase, Chain B, Domain 2"/>
    <property type="match status" value="1"/>
</dbReference>
<dbReference type="AlphaFoldDB" id="A0A132P3V2"/>
<dbReference type="CDD" id="cd00338">
    <property type="entry name" value="Ser_Recombinase"/>
    <property type="match status" value="1"/>
</dbReference>
<gene>
    <name evidence="5" type="ORF">AWT83_00140</name>
    <name evidence="4" type="ORF">GBM73_13220</name>
</gene>
<sequence>MKRVALYMRVSTEQQAKHGDSLREQKETLYEYIEQHKDLKVVNEYVDGGISGQKINRDEFQKLLQDVKENKIDLILFTKLDRWFRNLRHYLNTQEILEKHNVSWNAVSQQYYDTTTAYGRTFIAQVMSFAELEAQIDSERIKAVMANKIAQGEVVSGKTPLGYSIENKKLVINDDAPIVIDIFNYFLSSGSLRKTVYYLGSQYGIVRDYQSVKNMLTNKKYIGELRNNKNYCPPIIDKKLFYAVQKALPKNLKTNAKRDYIFKGLLKCSDCQGSVAGQTIKARYKKKDGTESIYERTCYRCVKRRNNKLRCTNKRAFYEKNLERYIFEATKQKFEQIQINYSKKQPKIIKKKNSKKNIENKLDRLKKAYLNEVIDLEEYKKDREALMKELNEIEVEPAKIDIKNVEFILSKEFDEIYKESSEEEKNALWRSIIDNIIVFPDGNITVNFLI</sequence>
<dbReference type="GO" id="GO:0000150">
    <property type="term" value="F:DNA strand exchange activity"/>
    <property type="evidence" value="ECO:0007669"/>
    <property type="project" value="InterPro"/>
</dbReference>
<evidence type="ECO:0000313" key="6">
    <source>
        <dbReference type="Proteomes" id="UP000070452"/>
    </source>
</evidence>
<reference evidence="5 6" key="1">
    <citation type="submission" date="2016-01" db="EMBL/GenBank/DDBJ databases">
        <title>Molecular Mechanisms for transfer of large genomic segments between Enterococcus faecium strains.</title>
        <authorList>
            <person name="Garcia-Solache M.A."/>
            <person name="Lebreton F."/>
            <person name="Mclaughlin R.E."/>
            <person name="Whiteaker J.D."/>
            <person name="Gilmore M.S."/>
            <person name="Rice L.B."/>
        </authorList>
    </citation>
    <scope>NUCLEOTIDE SEQUENCE [LARGE SCALE GENOMIC DNA]</scope>
    <source>
        <strain evidence="5 6">D344RRF x C68</strain>
    </source>
</reference>
<dbReference type="SUPFAM" id="SSF53041">
    <property type="entry name" value="Resolvase-like"/>
    <property type="match status" value="1"/>
</dbReference>
<dbReference type="PROSITE" id="PS51737">
    <property type="entry name" value="RECOMBINASE_DNA_BIND"/>
    <property type="match status" value="1"/>
</dbReference>
<dbReference type="PROSITE" id="PS51736">
    <property type="entry name" value="RECOMBINASES_3"/>
    <property type="match status" value="1"/>
</dbReference>
<dbReference type="EMBL" id="LRHK01000001">
    <property type="protein sequence ID" value="KWX17001.1"/>
    <property type="molecule type" value="Genomic_DNA"/>
</dbReference>
<comment type="caution">
    <text evidence="5">The sequence shown here is derived from an EMBL/GenBank/DDBJ whole genome shotgun (WGS) entry which is preliminary data.</text>
</comment>
<dbReference type="SMART" id="SM00857">
    <property type="entry name" value="Resolvase"/>
    <property type="match status" value="1"/>
</dbReference>
<evidence type="ECO:0000259" key="2">
    <source>
        <dbReference type="PROSITE" id="PS51736"/>
    </source>
</evidence>
<feature type="coiled-coil region" evidence="1">
    <location>
        <begin position="348"/>
        <end position="396"/>
    </location>
</feature>
<accession>A0A132P3V2</accession>
<proteinExistence type="predicted"/>
<dbReference type="InterPro" id="IPR011109">
    <property type="entry name" value="DNA_bind_recombinase_dom"/>
</dbReference>
<dbReference type="EMBL" id="WEFP01000001">
    <property type="protein sequence ID" value="KAB7578193.1"/>
    <property type="molecule type" value="Genomic_DNA"/>
</dbReference>
<organism evidence="5 6">
    <name type="scientific">Enterococcus faecium</name>
    <name type="common">Streptococcus faecium</name>
    <dbReference type="NCBI Taxonomy" id="1352"/>
    <lineage>
        <taxon>Bacteria</taxon>
        <taxon>Bacillati</taxon>
        <taxon>Bacillota</taxon>
        <taxon>Bacilli</taxon>
        <taxon>Lactobacillales</taxon>
        <taxon>Enterococcaceae</taxon>
        <taxon>Enterococcus</taxon>
    </lineage>
</organism>
<evidence type="ECO:0000313" key="5">
    <source>
        <dbReference type="EMBL" id="KWX17001.1"/>
    </source>
</evidence>
<dbReference type="InterPro" id="IPR006119">
    <property type="entry name" value="Resolv_N"/>
</dbReference>
<dbReference type="Pfam" id="PF13408">
    <property type="entry name" value="Zn_ribbon_recom"/>
    <property type="match status" value="1"/>
</dbReference>
<evidence type="ECO:0000256" key="1">
    <source>
        <dbReference type="SAM" id="Coils"/>
    </source>
</evidence>
<dbReference type="Gene3D" id="3.40.50.1390">
    <property type="entry name" value="Resolvase, N-terminal catalytic domain"/>
    <property type="match status" value="1"/>
</dbReference>
<dbReference type="Pfam" id="PF00239">
    <property type="entry name" value="Resolvase"/>
    <property type="match status" value="1"/>
</dbReference>
<protein>
    <submittedName>
        <fullName evidence="5">Preprotein translocase subunit TatB</fullName>
    </submittedName>
    <submittedName>
        <fullName evidence="4">Recombinase family protein</fullName>
    </submittedName>
</protein>
<dbReference type="GO" id="GO:0003677">
    <property type="term" value="F:DNA binding"/>
    <property type="evidence" value="ECO:0007669"/>
    <property type="project" value="InterPro"/>
</dbReference>
<dbReference type="InterPro" id="IPR036162">
    <property type="entry name" value="Resolvase-like_N_sf"/>
</dbReference>
<dbReference type="Pfam" id="PF07508">
    <property type="entry name" value="Recombinase"/>
    <property type="match status" value="1"/>
</dbReference>
<evidence type="ECO:0000313" key="7">
    <source>
        <dbReference type="Proteomes" id="UP000469871"/>
    </source>
</evidence>
<dbReference type="RefSeq" id="WP_002303263.1">
    <property type="nucleotide sequence ID" value="NZ_BLAC01000001.1"/>
</dbReference>
<dbReference type="InterPro" id="IPR038109">
    <property type="entry name" value="DNA_bind_recomb_sf"/>
</dbReference>
<dbReference type="PANTHER" id="PTHR30461">
    <property type="entry name" value="DNA-INVERTASE FROM LAMBDOID PROPHAGE"/>
    <property type="match status" value="1"/>
</dbReference>
<reference evidence="4 7" key="2">
    <citation type="submission" date="2019-10" db="EMBL/GenBank/DDBJ databases">
        <title>Evolutionary dynamics of vancomycin-resistant Enterococcus faecium during gastrointestinal tract colonization and bloodstream infection in immunocompromised pediatric patients.</title>
        <authorList>
            <person name="Chilambi G.S."/>
            <person name="Nordstrom H.R."/>
            <person name="Evans D.R."/>
            <person name="Ferrolino J."/>
            <person name="Hayden R.T."/>
            <person name="Maron G.M."/>
            <person name="Vo A.N."/>
            <person name="Gilmore M.S."/>
            <person name="Wolf J."/>
            <person name="Rosch J.W."/>
            <person name="Van Tyne D."/>
        </authorList>
    </citation>
    <scope>NUCLEOTIDE SEQUENCE [LARGE SCALE GENOMIC DNA]</scope>
    <source>
        <strain evidence="4 7">VRECG27</strain>
    </source>
</reference>
<dbReference type="InterPro" id="IPR050639">
    <property type="entry name" value="SSR_resolvase"/>
</dbReference>
<dbReference type="InterPro" id="IPR025827">
    <property type="entry name" value="Zn_ribbon_recom_dom"/>
</dbReference>
<dbReference type="GeneID" id="66454987"/>
<dbReference type="PANTHER" id="PTHR30461:SF23">
    <property type="entry name" value="DNA RECOMBINASE-RELATED"/>
    <property type="match status" value="1"/>
</dbReference>
<name>A0A132P3V2_ENTFC</name>
<dbReference type="Proteomes" id="UP000469871">
    <property type="component" value="Unassembled WGS sequence"/>
</dbReference>